<dbReference type="Pfam" id="PF03101">
    <property type="entry name" value="FAR1"/>
    <property type="match status" value="1"/>
</dbReference>
<name>A0A9R1UG88_LACSA</name>
<dbReference type="PANTHER" id="PTHR47718:SF7">
    <property type="entry name" value="PROTEIN FAR1-RELATED SEQUENCE"/>
    <property type="match status" value="1"/>
</dbReference>
<organism evidence="3 4">
    <name type="scientific">Lactuca sativa</name>
    <name type="common">Garden lettuce</name>
    <dbReference type="NCBI Taxonomy" id="4236"/>
    <lineage>
        <taxon>Eukaryota</taxon>
        <taxon>Viridiplantae</taxon>
        <taxon>Streptophyta</taxon>
        <taxon>Embryophyta</taxon>
        <taxon>Tracheophyta</taxon>
        <taxon>Spermatophyta</taxon>
        <taxon>Magnoliopsida</taxon>
        <taxon>eudicotyledons</taxon>
        <taxon>Gunneridae</taxon>
        <taxon>Pentapetalae</taxon>
        <taxon>asterids</taxon>
        <taxon>campanulids</taxon>
        <taxon>Asterales</taxon>
        <taxon>Asteraceae</taxon>
        <taxon>Cichorioideae</taxon>
        <taxon>Cichorieae</taxon>
        <taxon>Lactucinae</taxon>
        <taxon>Lactuca</taxon>
    </lineage>
</organism>
<gene>
    <name evidence="3" type="ORF">LSAT_V11C900480960</name>
</gene>
<feature type="domain" description="FAR1" evidence="1">
    <location>
        <begin position="304"/>
        <end position="394"/>
    </location>
</feature>
<keyword evidence="4" id="KW-1185">Reference proteome</keyword>
<reference evidence="3 4" key="1">
    <citation type="journal article" date="2017" name="Nat. Commun.">
        <title>Genome assembly with in vitro proximity ligation data and whole-genome triplication in lettuce.</title>
        <authorList>
            <person name="Reyes-Chin-Wo S."/>
            <person name="Wang Z."/>
            <person name="Yang X."/>
            <person name="Kozik A."/>
            <person name="Arikit S."/>
            <person name="Song C."/>
            <person name="Xia L."/>
            <person name="Froenicke L."/>
            <person name="Lavelle D.O."/>
            <person name="Truco M.J."/>
            <person name="Xia R."/>
            <person name="Zhu S."/>
            <person name="Xu C."/>
            <person name="Xu H."/>
            <person name="Xu X."/>
            <person name="Cox K."/>
            <person name="Korf I."/>
            <person name="Meyers B.C."/>
            <person name="Michelmore R.W."/>
        </authorList>
    </citation>
    <scope>NUCLEOTIDE SEQUENCE [LARGE SCALE GENOMIC DNA]</scope>
    <source>
        <strain evidence="4">cv. Salinas</strain>
        <tissue evidence="3">Seedlings</tissue>
    </source>
</reference>
<evidence type="ECO:0000259" key="2">
    <source>
        <dbReference type="Pfam" id="PF10551"/>
    </source>
</evidence>
<dbReference type="AlphaFoldDB" id="A0A9R1UG88"/>
<evidence type="ECO:0000313" key="3">
    <source>
        <dbReference type="EMBL" id="KAJ0186601.1"/>
    </source>
</evidence>
<dbReference type="PANTHER" id="PTHR47718">
    <property type="entry name" value="OS01G0519700 PROTEIN"/>
    <property type="match status" value="1"/>
</dbReference>
<dbReference type="EMBL" id="NBSK02000009">
    <property type="protein sequence ID" value="KAJ0186601.1"/>
    <property type="molecule type" value="Genomic_DNA"/>
</dbReference>
<dbReference type="Pfam" id="PF10551">
    <property type="entry name" value="MULE"/>
    <property type="match status" value="1"/>
</dbReference>
<proteinExistence type="predicted"/>
<feature type="domain" description="MULE transposase" evidence="2">
    <location>
        <begin position="517"/>
        <end position="610"/>
    </location>
</feature>
<comment type="caution">
    <text evidence="3">The sequence shown here is derived from an EMBL/GenBank/DDBJ whole genome shotgun (WGS) entry which is preliminary data.</text>
</comment>
<accession>A0A9R1UG88</accession>
<dbReference type="InterPro" id="IPR004330">
    <property type="entry name" value="FAR1_DNA_bnd_dom"/>
</dbReference>
<evidence type="ECO:0000313" key="4">
    <source>
        <dbReference type="Proteomes" id="UP000235145"/>
    </source>
</evidence>
<sequence>MIINEVDFDEDFNSISWSYLDLVMQQMVFGCKWRFWMNKCLSSSRDSNLINVMKSVCKKSLFQGVKIPNNGPSISHLFYVDDALFMRDWSLSNFTNLARILHCFHVASDLKVNFHKSKVYEIRTSVDEITNCALIIGVPLGANMNLKRNWNLVIEKVQKRLFFLEIQIPLIWRSSNLNQISLLLYYFSLFKAPLSNIRCCDSKVDTQRSSSLNSHPMFQCIIDENKQIKVCTLMRCDRSFTMNTDIRLADDTTEIHMVEEIDANSYFESTLECEKIIDVNVNLGHDGDESIMGKVFNTPHDAYTFYNQYAFLHGFGIRIHWDYKNKTTNEAYRKMYVCNKEGFKRSKTNSSCVGAKKRRRDLRTGCQAMLRISKGKDGLWFVDMFNDTHNHELSTTPTKVMKHRSLGKLHHSLACKSLMIELGQSGLKPSQIKKVVNAMKTPQDIDVTSKQCVDVLSEQRRQYKGKEFYGLIKHFQDKALVDVNQYFVVDLFEDGSPRNIFWADGRSRDAYTKFRDVVVFDVTYMTNKLKMPFSPFVGVNHHGQTILFGGALLENEKEETFRWLFEHLLKCMFNKHPSAMITDQDKAIGNAIKKVFPNTRHRYCACHIKKHGLEHLRPLVAHYSDFKESYTRWVKSDTIEEFEKDWEVMCSKYHLENYCWITDMYNQRKHWVKAYLKDVFFADMTTSGRSESIHSFFDGFVNSKTMLNEFVVQYDKAIESRRSVEEDEDFKTMNSKPILSSIHPIEAKAGECYTRNIFEIFKKEWIEATQNLTHETLGQPYI</sequence>
<protein>
    <recommendedName>
        <fullName evidence="5">Protein FAR1-RELATED SEQUENCE</fullName>
    </recommendedName>
</protein>
<evidence type="ECO:0000259" key="1">
    <source>
        <dbReference type="Pfam" id="PF03101"/>
    </source>
</evidence>
<dbReference type="InterPro" id="IPR018289">
    <property type="entry name" value="MULE_transposase_dom"/>
</dbReference>
<evidence type="ECO:0008006" key="5">
    <source>
        <dbReference type="Google" id="ProtNLM"/>
    </source>
</evidence>
<dbReference type="Proteomes" id="UP000235145">
    <property type="component" value="Unassembled WGS sequence"/>
</dbReference>